<reference evidence="3" key="2">
    <citation type="journal article" date="2017" name="Nat. Plants">
        <title>The Aegilops tauschii genome reveals multiple impacts of transposons.</title>
        <authorList>
            <person name="Zhao G."/>
            <person name="Zou C."/>
            <person name="Li K."/>
            <person name="Wang K."/>
            <person name="Li T."/>
            <person name="Gao L."/>
            <person name="Zhang X."/>
            <person name="Wang H."/>
            <person name="Yang Z."/>
            <person name="Liu X."/>
            <person name="Jiang W."/>
            <person name="Mao L."/>
            <person name="Kong X."/>
            <person name="Jiao Y."/>
            <person name="Jia J."/>
        </authorList>
    </citation>
    <scope>NUCLEOTIDE SEQUENCE [LARGE SCALE GENOMIC DNA]</scope>
    <source>
        <strain evidence="3">cv. AL8/78</strain>
    </source>
</reference>
<proteinExistence type="predicted"/>
<dbReference type="SUPFAM" id="SSF56219">
    <property type="entry name" value="DNase I-like"/>
    <property type="match status" value="1"/>
</dbReference>
<dbReference type="AlphaFoldDB" id="A0A453SL53"/>
<dbReference type="Gene3D" id="3.60.10.10">
    <property type="entry name" value="Endonuclease/exonuclease/phosphatase"/>
    <property type="match status" value="1"/>
</dbReference>
<evidence type="ECO:0000313" key="2">
    <source>
        <dbReference type="EnsemblPlants" id="AET7Gv21008400.1"/>
    </source>
</evidence>
<dbReference type="Gramene" id="AET7Gv21008400.1">
    <property type="protein sequence ID" value="AET7Gv21008400.1"/>
    <property type="gene ID" value="AET7Gv21008400"/>
</dbReference>
<feature type="domain" description="Endonuclease/exonuclease/phosphatase" evidence="1">
    <location>
        <begin position="20"/>
        <end position="168"/>
    </location>
</feature>
<dbReference type="Pfam" id="PF03372">
    <property type="entry name" value="Exo_endo_phos"/>
    <property type="match status" value="1"/>
</dbReference>
<evidence type="ECO:0000313" key="3">
    <source>
        <dbReference type="Proteomes" id="UP000015105"/>
    </source>
</evidence>
<name>A0A453SL53_AEGTS</name>
<dbReference type="PANTHER" id="PTHR33710:SF48">
    <property type="entry name" value="OS02G0307075 PROTEIN"/>
    <property type="match status" value="1"/>
</dbReference>
<protein>
    <recommendedName>
        <fullName evidence="1">Endonuclease/exonuclease/phosphatase domain-containing protein</fullName>
    </recommendedName>
</protein>
<keyword evidence="3" id="KW-1185">Reference proteome</keyword>
<dbReference type="Proteomes" id="UP000015105">
    <property type="component" value="Chromosome 7D"/>
</dbReference>
<dbReference type="InterPro" id="IPR005135">
    <property type="entry name" value="Endo/exonuclease/phosphatase"/>
</dbReference>
<reference evidence="2" key="4">
    <citation type="submission" date="2019-03" db="UniProtKB">
        <authorList>
            <consortium name="EnsemblPlants"/>
        </authorList>
    </citation>
    <scope>IDENTIFICATION</scope>
</reference>
<organism evidence="2 3">
    <name type="scientific">Aegilops tauschii subsp. strangulata</name>
    <name type="common">Goatgrass</name>
    <dbReference type="NCBI Taxonomy" id="200361"/>
    <lineage>
        <taxon>Eukaryota</taxon>
        <taxon>Viridiplantae</taxon>
        <taxon>Streptophyta</taxon>
        <taxon>Embryophyta</taxon>
        <taxon>Tracheophyta</taxon>
        <taxon>Spermatophyta</taxon>
        <taxon>Magnoliopsida</taxon>
        <taxon>Liliopsida</taxon>
        <taxon>Poales</taxon>
        <taxon>Poaceae</taxon>
        <taxon>BOP clade</taxon>
        <taxon>Pooideae</taxon>
        <taxon>Triticodae</taxon>
        <taxon>Triticeae</taxon>
        <taxon>Triticinae</taxon>
        <taxon>Aegilops</taxon>
    </lineage>
</organism>
<reference evidence="2" key="3">
    <citation type="journal article" date="2017" name="Nature">
        <title>Genome sequence of the progenitor of the wheat D genome Aegilops tauschii.</title>
        <authorList>
            <person name="Luo M.C."/>
            <person name="Gu Y.Q."/>
            <person name="Puiu D."/>
            <person name="Wang H."/>
            <person name="Twardziok S.O."/>
            <person name="Deal K.R."/>
            <person name="Huo N."/>
            <person name="Zhu T."/>
            <person name="Wang L."/>
            <person name="Wang Y."/>
            <person name="McGuire P.E."/>
            <person name="Liu S."/>
            <person name="Long H."/>
            <person name="Ramasamy R.K."/>
            <person name="Rodriguez J.C."/>
            <person name="Van S.L."/>
            <person name="Yuan L."/>
            <person name="Wang Z."/>
            <person name="Xia Z."/>
            <person name="Xiao L."/>
            <person name="Anderson O.D."/>
            <person name="Ouyang S."/>
            <person name="Liang Y."/>
            <person name="Zimin A.V."/>
            <person name="Pertea G."/>
            <person name="Qi P."/>
            <person name="Bennetzen J.L."/>
            <person name="Dai X."/>
            <person name="Dawson M.W."/>
            <person name="Muller H.G."/>
            <person name="Kugler K."/>
            <person name="Rivarola-Duarte L."/>
            <person name="Spannagl M."/>
            <person name="Mayer K.F.X."/>
            <person name="Lu F.H."/>
            <person name="Bevan M.W."/>
            <person name="Leroy P."/>
            <person name="Li P."/>
            <person name="You F.M."/>
            <person name="Sun Q."/>
            <person name="Liu Z."/>
            <person name="Lyons E."/>
            <person name="Wicker T."/>
            <person name="Salzberg S.L."/>
            <person name="Devos K.M."/>
            <person name="Dvorak J."/>
        </authorList>
    </citation>
    <scope>NUCLEOTIDE SEQUENCE [LARGE SCALE GENOMIC DNA]</scope>
    <source>
        <strain evidence="2">cv. AL8/78</strain>
    </source>
</reference>
<reference evidence="2" key="5">
    <citation type="journal article" date="2021" name="G3 (Bethesda)">
        <title>Aegilops tauschii genome assembly Aet v5.0 features greater sequence contiguity and improved annotation.</title>
        <authorList>
            <person name="Wang L."/>
            <person name="Zhu T."/>
            <person name="Rodriguez J.C."/>
            <person name="Deal K.R."/>
            <person name="Dubcovsky J."/>
            <person name="McGuire P.E."/>
            <person name="Lux T."/>
            <person name="Spannagl M."/>
            <person name="Mayer K.F.X."/>
            <person name="Baldrich P."/>
            <person name="Meyers B.C."/>
            <person name="Huo N."/>
            <person name="Gu Y.Q."/>
            <person name="Zhou H."/>
            <person name="Devos K.M."/>
            <person name="Bennetzen J.L."/>
            <person name="Unver T."/>
            <person name="Budak H."/>
            <person name="Gulick P.J."/>
            <person name="Galiba G."/>
            <person name="Kalapos B."/>
            <person name="Nelson D.R."/>
            <person name="Li P."/>
            <person name="You F.M."/>
            <person name="Luo M.C."/>
            <person name="Dvorak J."/>
        </authorList>
    </citation>
    <scope>NUCLEOTIDE SEQUENCE [LARGE SCALE GENOMIC DNA]</scope>
    <source>
        <strain evidence="2">cv. AL8/78</strain>
    </source>
</reference>
<dbReference type="GO" id="GO:0003824">
    <property type="term" value="F:catalytic activity"/>
    <property type="evidence" value="ECO:0007669"/>
    <property type="project" value="InterPro"/>
</dbReference>
<sequence length="177" mass="20223">MALTCSSVVLDTLGSEFDEYTYLPANGTRGGILLAWKSRVVSITDPMFTTNTLTARVATAIGTPWWMSVVCGPQEDADKIAFLHELRDICADCPGPWMLCGDFNLILRDEDKNNDNLNRRMMRRFRRLVNDLALKEVYLNGRRFTWSNEQTPPTLVHLDRVLCTVDWEDTHGDCHLR</sequence>
<accession>A0A453SL53</accession>
<dbReference type="PANTHER" id="PTHR33710">
    <property type="entry name" value="BNAC02G09200D PROTEIN"/>
    <property type="match status" value="1"/>
</dbReference>
<evidence type="ECO:0000259" key="1">
    <source>
        <dbReference type="Pfam" id="PF03372"/>
    </source>
</evidence>
<reference evidence="3" key="1">
    <citation type="journal article" date="2014" name="Science">
        <title>Ancient hybridizations among the ancestral genomes of bread wheat.</title>
        <authorList>
            <consortium name="International Wheat Genome Sequencing Consortium,"/>
            <person name="Marcussen T."/>
            <person name="Sandve S.R."/>
            <person name="Heier L."/>
            <person name="Spannagl M."/>
            <person name="Pfeifer M."/>
            <person name="Jakobsen K.S."/>
            <person name="Wulff B.B."/>
            <person name="Steuernagel B."/>
            <person name="Mayer K.F."/>
            <person name="Olsen O.A."/>
        </authorList>
    </citation>
    <scope>NUCLEOTIDE SEQUENCE [LARGE SCALE GENOMIC DNA]</scope>
    <source>
        <strain evidence="3">cv. AL8/78</strain>
    </source>
</reference>
<dbReference type="InterPro" id="IPR036691">
    <property type="entry name" value="Endo/exonu/phosph_ase_sf"/>
</dbReference>
<dbReference type="EnsemblPlants" id="AET7Gv21008400.1">
    <property type="protein sequence ID" value="AET7Gv21008400.1"/>
    <property type="gene ID" value="AET7Gv21008400"/>
</dbReference>